<evidence type="ECO:0000259" key="1">
    <source>
        <dbReference type="Pfam" id="PF19054"/>
    </source>
</evidence>
<dbReference type="KEGG" id="ahm:TL08_25045"/>
<feature type="domain" description="DUF5753" evidence="1">
    <location>
        <begin position="79"/>
        <end position="256"/>
    </location>
</feature>
<dbReference type="Proteomes" id="UP000095210">
    <property type="component" value="Chromosome"/>
</dbReference>
<sequence length="261" mass="29136">MRTDAGIEIEQVMAEMGWSLTTTQRKETARDALSTSEVHALCMLYGVPAEQRVWLVDLAGRLDDPGWWTPYSDVVSDGFRDYLELESEAVEVRNFEIDLIPGLLQTESYIRALVESWNPAPPAAITGRRVALRLARQQRLLTGELRLWAILDEAVLRPRIVTGPQWISQLAALREFAGHPNITLQVLPFSAGPHTAMGSPFAWLRLPAPDPGTVLFDNVAGSVTVEDTEPMRRFHEAFHRLTTTALSANDSRAFLADLQPH</sequence>
<name>A0AAC9HU76_9PSEU</name>
<reference evidence="3" key="1">
    <citation type="submission" date="2016-03" db="EMBL/GenBank/DDBJ databases">
        <title>Complete genome sequence of the type strain Actinoalloteichus hymeniacidonis DSM 45092.</title>
        <authorList>
            <person name="Schaffert L."/>
            <person name="Albersmeier A."/>
            <person name="Winkler A."/>
            <person name="Kalinowski J."/>
            <person name="Zotchev S."/>
            <person name="Ruckert C."/>
        </authorList>
    </citation>
    <scope>NUCLEOTIDE SEQUENCE [LARGE SCALE GENOMIC DNA]</scope>
    <source>
        <strain evidence="3">HPA177(T) (DSM 45092(T))</strain>
    </source>
</reference>
<gene>
    <name evidence="2" type="ORF">TL08_25045</name>
</gene>
<dbReference type="Pfam" id="PF13560">
    <property type="entry name" value="HTH_31"/>
    <property type="match status" value="1"/>
</dbReference>
<dbReference type="EMBL" id="CP014859">
    <property type="protein sequence ID" value="AOS65787.1"/>
    <property type="molecule type" value="Genomic_DNA"/>
</dbReference>
<proteinExistence type="predicted"/>
<evidence type="ECO:0000313" key="3">
    <source>
        <dbReference type="Proteomes" id="UP000095210"/>
    </source>
</evidence>
<dbReference type="Pfam" id="PF19054">
    <property type="entry name" value="DUF5753"/>
    <property type="match status" value="1"/>
</dbReference>
<organism evidence="2 3">
    <name type="scientific">Actinoalloteichus hymeniacidonis</name>
    <dbReference type="NCBI Taxonomy" id="340345"/>
    <lineage>
        <taxon>Bacteria</taxon>
        <taxon>Bacillati</taxon>
        <taxon>Actinomycetota</taxon>
        <taxon>Actinomycetes</taxon>
        <taxon>Pseudonocardiales</taxon>
        <taxon>Pseudonocardiaceae</taxon>
        <taxon>Actinoalloteichus</taxon>
    </lineage>
</organism>
<protein>
    <recommendedName>
        <fullName evidence="1">DUF5753 domain-containing protein</fullName>
    </recommendedName>
</protein>
<dbReference type="InterPro" id="IPR043917">
    <property type="entry name" value="DUF5753"/>
</dbReference>
<evidence type="ECO:0000313" key="2">
    <source>
        <dbReference type="EMBL" id="AOS65787.1"/>
    </source>
</evidence>
<keyword evidence="3" id="KW-1185">Reference proteome</keyword>
<accession>A0AAC9HU76</accession>
<dbReference type="AlphaFoldDB" id="A0AAC9HU76"/>